<accession>A0A817FDQ0</accession>
<protein>
    <submittedName>
        <fullName evidence="1">(salmon louse) hypothetical protein</fullName>
    </submittedName>
</protein>
<organism evidence="1 2">
    <name type="scientific">Lepeophtheirus salmonis</name>
    <name type="common">Salmon louse</name>
    <name type="synonym">Caligus salmonis</name>
    <dbReference type="NCBI Taxonomy" id="72036"/>
    <lineage>
        <taxon>Eukaryota</taxon>
        <taxon>Metazoa</taxon>
        <taxon>Ecdysozoa</taxon>
        <taxon>Arthropoda</taxon>
        <taxon>Crustacea</taxon>
        <taxon>Multicrustacea</taxon>
        <taxon>Hexanauplia</taxon>
        <taxon>Copepoda</taxon>
        <taxon>Siphonostomatoida</taxon>
        <taxon>Caligidae</taxon>
        <taxon>Lepeophtheirus</taxon>
    </lineage>
</organism>
<dbReference type="EMBL" id="CAJNVT010000132">
    <property type="protein sequence ID" value="CAF2746306.1"/>
    <property type="molecule type" value="Genomic_DNA"/>
</dbReference>
<gene>
    <name evidence="1" type="ORF">LSAA_304</name>
</gene>
<keyword evidence="2" id="KW-1185">Reference proteome</keyword>
<proteinExistence type="predicted"/>
<dbReference type="AlphaFoldDB" id="A0A817FDQ0"/>
<dbReference type="OrthoDB" id="6380665at2759"/>
<dbReference type="Proteomes" id="UP000675881">
    <property type="component" value="Unassembled WGS sequence"/>
</dbReference>
<sequence>MNHKPLVYIFNPGNELPGVVSTSLSQYVMLLSMFDYSTEHIKGTHNLTTDALSKLPVDDVMPEEDNTDMFMDRKLFKAIEAARTGNQKDVTEKGFTHKKNDFSLRNGLLFLGTQAQKTFFGKLQLNHRAIVKMGQN</sequence>
<name>A0A817FDQ0_LEPSM</name>
<evidence type="ECO:0000313" key="2">
    <source>
        <dbReference type="Proteomes" id="UP000675881"/>
    </source>
</evidence>
<comment type="caution">
    <text evidence="1">The sequence shown here is derived from an EMBL/GenBank/DDBJ whole genome shotgun (WGS) entry which is preliminary data.</text>
</comment>
<reference evidence="1" key="1">
    <citation type="submission" date="2021-02" db="EMBL/GenBank/DDBJ databases">
        <authorList>
            <person name="Bekaert M."/>
        </authorList>
    </citation>
    <scope>NUCLEOTIDE SEQUENCE</scope>
    <source>
        <strain evidence="1">IoA-00</strain>
    </source>
</reference>
<evidence type="ECO:0000313" key="1">
    <source>
        <dbReference type="EMBL" id="CAF2746306.1"/>
    </source>
</evidence>